<dbReference type="PANTHER" id="PTHR30069">
    <property type="entry name" value="TONB-DEPENDENT OUTER MEMBRANE RECEPTOR"/>
    <property type="match status" value="1"/>
</dbReference>
<dbReference type="Gene3D" id="2.170.130.10">
    <property type="entry name" value="TonB-dependent receptor, plug domain"/>
    <property type="match status" value="1"/>
</dbReference>
<evidence type="ECO:0000256" key="1">
    <source>
        <dbReference type="ARBA" id="ARBA00004571"/>
    </source>
</evidence>
<comment type="subcellular location">
    <subcellularLocation>
        <location evidence="1">Cell outer membrane</location>
        <topology evidence="1">Multi-pass membrane protein</topology>
    </subcellularLocation>
</comment>
<keyword evidence="4" id="KW-0812">Transmembrane</keyword>
<dbReference type="Gene3D" id="2.60.40.1120">
    <property type="entry name" value="Carboxypeptidase-like, regulatory domain"/>
    <property type="match status" value="1"/>
</dbReference>
<keyword evidence="3" id="KW-1134">Transmembrane beta strand</keyword>
<dbReference type="InterPro" id="IPR037066">
    <property type="entry name" value="Plug_dom_sf"/>
</dbReference>
<sequence length="1090" mass="119875">MTCTSKLLLSILLPLLLICNAFGQGSTTSSLNGRVTDSAGEALPGATVIATDTQTGAEYGSTADFNGFYRINGMSVGGPYTLKVSFVGYGNYIKEGLYLTLGQTLKENVKLGEDVKTLEGVEVKASAEDDFDGNRTGAQTVVGTKSIESLPTVSRDLNDFTRLTPQAKLENGGISIAGANNRYNAIFIDGAVNNDVYGLSSGGTNGGQAGISPISIDAIKQFQVVIAPFDVRQGGFAGGGINAVTRSGSNIFEGSAYWLFRNQRLAGKTPTDNPDVERQSLADFTAQTYGARLGGPIIKNKLFFFANVEIQRDETPQPYDPAGYAGDVGAAGLDALRQSLITKYGYDPGGFRNNTARLEGEKFLIRLDYNINRNHKLTVRHSYTHGEATQPGRSSNNRINYFNNGRLFPSTTNSSALEINSNFGSKFSNNLILGYTHVEDDRSVLGDPFPSVSINDGAARISLGSDPFAAANILKQDVFTLTDNFSIFRGRHTITVGTHNEFYKIFNLFVRQNFGDYQYNSVQDFLNGDADPDLVVQYNRSYSIDNPSAVGGANTAVADFTAFQLGFYAQDEIEVNDQLKITAGLRIDIPVYTDTPKANEQFNNETIPLLQQAGWDTNGIRSGDLFKVRPLFAPRVGFNYDVFGDQRTQIRGGTGIFNSRVPLVWLGGAYTNNGQEIGSISERSQLFIPDVNNQPPTGPISNEPSGQMDLFRDDFKLPQVWRSNLAIDQKLPAGLVATVELMYTKTLNDILVKNYNVAPTPKGNLAGPGDTRPFYDRENRLDPRYTDIIVAENTSVGYSYNISTTIKQNTDFGLAWSLSYTFGQTKSLTDATSSQNSSQWRFTENVNGKNNLDLAFSDFDPGHRIVGFVTYRKAYLKSMATTVSLFGTAESGRRFSYVYGGGRVTDANGNTLRGTGQLSNDDPGSASTASDLIYVPRDISEINLIDYQSGGRVITAEEQWQALDTYIRNDDYLSERRGQYAERNGDRLPFTFTMDLKLAQEFFIKTKNNKQHTLTVSFDIFNFTNFLNKDWGRRYFVQFGNYQLIRSVGGEGTDQPSFIFDAPNGDIWDVDDSGVNSARWQAQLGLRYTF</sequence>
<protein>
    <recommendedName>
        <fullName evidence="8">TonB-dependent transporter Oar-like beta-barrel domain-containing protein</fullName>
    </recommendedName>
</protein>
<dbReference type="Pfam" id="PF13620">
    <property type="entry name" value="CarboxypepD_reg"/>
    <property type="match status" value="1"/>
</dbReference>
<keyword evidence="7" id="KW-0732">Signal</keyword>
<dbReference type="Pfam" id="PF25183">
    <property type="entry name" value="OMP_b-brl_4"/>
    <property type="match status" value="2"/>
</dbReference>
<dbReference type="EMBL" id="AP025292">
    <property type="protein sequence ID" value="BDD00124.1"/>
    <property type="molecule type" value="Genomic_DNA"/>
</dbReference>
<proteinExistence type="predicted"/>
<dbReference type="InterPro" id="IPR036942">
    <property type="entry name" value="Beta-barrel_TonB_sf"/>
</dbReference>
<gene>
    <name evidence="9" type="ORF">PEPS_24040</name>
</gene>
<accession>A0ABN6LAC8</accession>
<feature type="domain" description="TonB-dependent transporter Oar-like beta-barrel" evidence="8">
    <location>
        <begin position="354"/>
        <end position="1026"/>
    </location>
</feature>
<evidence type="ECO:0000256" key="6">
    <source>
        <dbReference type="ARBA" id="ARBA00023237"/>
    </source>
</evidence>
<dbReference type="Gene3D" id="2.40.170.20">
    <property type="entry name" value="TonB-dependent receptor, beta-barrel domain"/>
    <property type="match status" value="1"/>
</dbReference>
<evidence type="ECO:0000256" key="5">
    <source>
        <dbReference type="ARBA" id="ARBA00023136"/>
    </source>
</evidence>
<evidence type="ECO:0000256" key="4">
    <source>
        <dbReference type="ARBA" id="ARBA00022692"/>
    </source>
</evidence>
<organism evidence="9 10">
    <name type="scientific">Persicobacter psychrovividus</name>
    <dbReference type="NCBI Taxonomy" id="387638"/>
    <lineage>
        <taxon>Bacteria</taxon>
        <taxon>Pseudomonadati</taxon>
        <taxon>Bacteroidota</taxon>
        <taxon>Cytophagia</taxon>
        <taxon>Cytophagales</taxon>
        <taxon>Persicobacteraceae</taxon>
        <taxon>Persicobacter</taxon>
    </lineage>
</organism>
<evidence type="ECO:0000259" key="8">
    <source>
        <dbReference type="Pfam" id="PF25183"/>
    </source>
</evidence>
<dbReference type="InterPro" id="IPR008969">
    <property type="entry name" value="CarboxyPept-like_regulatory"/>
</dbReference>
<evidence type="ECO:0000256" key="3">
    <source>
        <dbReference type="ARBA" id="ARBA00022452"/>
    </source>
</evidence>
<keyword evidence="5" id="KW-0472">Membrane</keyword>
<keyword evidence="6" id="KW-0998">Cell outer membrane</keyword>
<keyword evidence="2" id="KW-0813">Transport</keyword>
<dbReference type="Proteomes" id="UP001354989">
    <property type="component" value="Chromosome"/>
</dbReference>
<feature type="domain" description="TonB-dependent transporter Oar-like beta-barrel" evidence="8">
    <location>
        <begin position="244"/>
        <end position="317"/>
    </location>
</feature>
<evidence type="ECO:0000256" key="2">
    <source>
        <dbReference type="ARBA" id="ARBA00022448"/>
    </source>
</evidence>
<name>A0ABN6LAC8_9BACT</name>
<feature type="signal peptide" evidence="7">
    <location>
        <begin position="1"/>
        <end position="23"/>
    </location>
</feature>
<dbReference type="InterPro" id="IPR057601">
    <property type="entry name" value="Oar-like_b-barrel"/>
</dbReference>
<dbReference type="SUPFAM" id="SSF56935">
    <property type="entry name" value="Porins"/>
    <property type="match status" value="1"/>
</dbReference>
<evidence type="ECO:0000313" key="10">
    <source>
        <dbReference type="Proteomes" id="UP001354989"/>
    </source>
</evidence>
<evidence type="ECO:0000313" key="9">
    <source>
        <dbReference type="EMBL" id="BDD00124.1"/>
    </source>
</evidence>
<dbReference type="SUPFAM" id="SSF49464">
    <property type="entry name" value="Carboxypeptidase regulatory domain-like"/>
    <property type="match status" value="1"/>
</dbReference>
<dbReference type="PANTHER" id="PTHR30069:SF46">
    <property type="entry name" value="OAR PROTEIN"/>
    <property type="match status" value="1"/>
</dbReference>
<reference evidence="9 10" key="1">
    <citation type="submission" date="2021-12" db="EMBL/GenBank/DDBJ databases">
        <title>Genome sequencing of bacteria with rrn-lacking chromosome and rrn-plasmid.</title>
        <authorList>
            <person name="Anda M."/>
            <person name="Iwasaki W."/>
        </authorList>
    </citation>
    <scope>NUCLEOTIDE SEQUENCE [LARGE SCALE GENOMIC DNA]</scope>
    <source>
        <strain evidence="9 10">NBRC 101262</strain>
    </source>
</reference>
<keyword evidence="10" id="KW-1185">Reference proteome</keyword>
<feature type="chain" id="PRO_5046023909" description="TonB-dependent transporter Oar-like beta-barrel domain-containing protein" evidence="7">
    <location>
        <begin position="24"/>
        <end position="1090"/>
    </location>
</feature>
<dbReference type="InterPro" id="IPR039426">
    <property type="entry name" value="TonB-dep_rcpt-like"/>
</dbReference>
<evidence type="ECO:0000256" key="7">
    <source>
        <dbReference type="SAM" id="SignalP"/>
    </source>
</evidence>